<dbReference type="EMBL" id="AMCI01000010">
    <property type="protein sequence ID" value="EJX10886.1"/>
    <property type="molecule type" value="Genomic_DNA"/>
</dbReference>
<name>J9DD22_9ZZZZ</name>
<gene>
    <name evidence="1" type="ORF">EVA_00391</name>
</gene>
<sequence>MRLYGLHLVLFIGKMREQINLFPLLFYNHTLKQQ</sequence>
<organism evidence="1">
    <name type="scientific">gut metagenome</name>
    <dbReference type="NCBI Taxonomy" id="749906"/>
    <lineage>
        <taxon>unclassified sequences</taxon>
        <taxon>metagenomes</taxon>
        <taxon>organismal metagenomes</taxon>
    </lineage>
</organism>
<evidence type="ECO:0000313" key="1">
    <source>
        <dbReference type="EMBL" id="EJX10886.1"/>
    </source>
</evidence>
<accession>J9DD22</accession>
<comment type="caution">
    <text evidence="1">The sequence shown here is derived from an EMBL/GenBank/DDBJ whole genome shotgun (WGS) entry which is preliminary data.</text>
</comment>
<protein>
    <submittedName>
        <fullName evidence="1">Uncharacterized protein</fullName>
    </submittedName>
</protein>
<dbReference type="AlphaFoldDB" id="J9DD22"/>
<reference evidence="1" key="1">
    <citation type="journal article" date="2012" name="PLoS ONE">
        <title>Gene sets for utilization of primary and secondary nutrition supplies in the distal gut of endangered iberian lynx.</title>
        <authorList>
            <person name="Alcaide M."/>
            <person name="Messina E."/>
            <person name="Richter M."/>
            <person name="Bargiela R."/>
            <person name="Peplies J."/>
            <person name="Huws S.A."/>
            <person name="Newbold C.J."/>
            <person name="Golyshin P.N."/>
            <person name="Simon M.A."/>
            <person name="Lopez G."/>
            <person name="Yakimov M.M."/>
            <person name="Ferrer M."/>
        </authorList>
    </citation>
    <scope>NUCLEOTIDE SEQUENCE</scope>
</reference>
<proteinExistence type="predicted"/>